<comment type="caution">
    <text evidence="1">The sequence shown here is derived from an EMBL/GenBank/DDBJ whole genome shotgun (WGS) entry which is preliminary data.</text>
</comment>
<organism evidence="1 2">
    <name type="scientific">Brevundimonas lenta</name>
    <dbReference type="NCBI Taxonomy" id="424796"/>
    <lineage>
        <taxon>Bacteria</taxon>
        <taxon>Pseudomonadati</taxon>
        <taxon>Pseudomonadota</taxon>
        <taxon>Alphaproteobacteria</taxon>
        <taxon>Caulobacterales</taxon>
        <taxon>Caulobacteraceae</taxon>
        <taxon>Brevundimonas</taxon>
    </lineage>
</organism>
<proteinExistence type="predicted"/>
<evidence type="ECO:0000313" key="2">
    <source>
        <dbReference type="Proteomes" id="UP000529946"/>
    </source>
</evidence>
<keyword evidence="2" id="KW-1185">Reference proteome</keyword>
<name>A0A7W6JFN4_9CAUL</name>
<reference evidence="1 2" key="1">
    <citation type="submission" date="2020-08" db="EMBL/GenBank/DDBJ databases">
        <title>Genomic Encyclopedia of Type Strains, Phase IV (KMG-IV): sequencing the most valuable type-strain genomes for metagenomic binning, comparative biology and taxonomic classification.</title>
        <authorList>
            <person name="Goeker M."/>
        </authorList>
    </citation>
    <scope>NUCLEOTIDE SEQUENCE [LARGE SCALE GENOMIC DNA]</scope>
    <source>
        <strain evidence="1 2">DSM 23960</strain>
    </source>
</reference>
<dbReference type="InterPro" id="IPR036890">
    <property type="entry name" value="HATPase_C_sf"/>
</dbReference>
<dbReference type="AlphaFoldDB" id="A0A7W6JFN4"/>
<sequence length="318" mass="35838">MLMAPDVLSFEGNYDECLGFLYDYRWRRFVHNETGRGRPRMLVLDLSRVRQMYLDAALVLVAEYHRSNLSQPDFRPVIDDATWPSGVRKSLDMLGFYELVEATATTADNTDFTPLTAKFLPFVSDDTVDGRKLDPIIERMKEIAGRTPKRVAIYGALMEAVANAKGHAYPDDMPRRVEPIVRHRWWAAGAYFPETHTLEYAVLDQGVGIAETLPKKALWEVISRVCPPEFDDGDVIVGGIKYGRTSTGRAERGNGLWKICKLVRDVPNSSVRIVSGRGEVTYFGRGKPIKKVNANPFYGTLIHWTLSLPSEQPEGLLT</sequence>
<evidence type="ECO:0000313" key="1">
    <source>
        <dbReference type="EMBL" id="MBB4084221.1"/>
    </source>
</evidence>
<gene>
    <name evidence="1" type="ORF">GGR12_003109</name>
</gene>
<accession>A0A7W6JFN4</accession>
<protein>
    <submittedName>
        <fullName evidence="1">Uncharacterized protein</fullName>
    </submittedName>
</protein>
<dbReference type="Gene3D" id="3.30.565.10">
    <property type="entry name" value="Histidine kinase-like ATPase, C-terminal domain"/>
    <property type="match status" value="1"/>
</dbReference>
<dbReference type="EMBL" id="JACIDM010000003">
    <property type="protein sequence ID" value="MBB4084221.1"/>
    <property type="molecule type" value="Genomic_DNA"/>
</dbReference>
<dbReference type="Proteomes" id="UP000529946">
    <property type="component" value="Unassembled WGS sequence"/>
</dbReference>
<dbReference type="RefSeq" id="WP_183205483.1">
    <property type="nucleotide sequence ID" value="NZ_BAAAER010000003.1"/>
</dbReference>